<name>A0AAV5UGI6_9BILA</name>
<dbReference type="GO" id="GO:0004842">
    <property type="term" value="F:ubiquitin-protein transferase activity"/>
    <property type="evidence" value="ECO:0007669"/>
    <property type="project" value="TreeGrafter"/>
</dbReference>
<sequence length="79" mass="8461">LNTTKGAADIGSDCDLLIAYGVDLNAQDDEENAALHYACYNGRISLVRRLLEAGADPSIQNERDETPLHVAAKSADDLC</sequence>
<feature type="non-terminal residue" evidence="5">
    <location>
        <position position="1"/>
    </location>
</feature>
<dbReference type="Gene3D" id="1.25.40.20">
    <property type="entry name" value="Ankyrin repeat-containing domain"/>
    <property type="match status" value="1"/>
</dbReference>
<feature type="non-terminal residue" evidence="5">
    <location>
        <position position="79"/>
    </location>
</feature>
<dbReference type="EMBL" id="BTSX01000006">
    <property type="protein sequence ID" value="GMT06052.1"/>
    <property type="molecule type" value="Genomic_DNA"/>
</dbReference>
<evidence type="ECO:0000313" key="6">
    <source>
        <dbReference type="Proteomes" id="UP001432027"/>
    </source>
</evidence>
<dbReference type="PANTHER" id="PTHR24171">
    <property type="entry name" value="ANKYRIN REPEAT DOMAIN-CONTAINING PROTEIN 39-RELATED"/>
    <property type="match status" value="1"/>
</dbReference>
<dbReference type="GO" id="GO:0085020">
    <property type="term" value="P:protein K6-linked ubiquitination"/>
    <property type="evidence" value="ECO:0007669"/>
    <property type="project" value="TreeGrafter"/>
</dbReference>
<evidence type="ECO:0000313" key="5">
    <source>
        <dbReference type="EMBL" id="GMT06052.1"/>
    </source>
</evidence>
<evidence type="ECO:0000256" key="3">
    <source>
        <dbReference type="PROSITE-ProRule" id="PRU00023"/>
    </source>
</evidence>
<dbReference type="SUPFAM" id="SSF48403">
    <property type="entry name" value="Ankyrin repeat"/>
    <property type="match status" value="1"/>
</dbReference>
<dbReference type="PROSITE" id="PS50297">
    <property type="entry name" value="ANK_REP_REGION"/>
    <property type="match status" value="1"/>
</dbReference>
<dbReference type="AlphaFoldDB" id="A0AAV5UGI6"/>
<dbReference type="PROSITE" id="PS50088">
    <property type="entry name" value="ANK_REPEAT"/>
    <property type="match status" value="1"/>
</dbReference>
<keyword evidence="2 3" id="KW-0040">ANK repeat</keyword>
<keyword evidence="1" id="KW-0677">Repeat</keyword>
<proteinExistence type="predicted"/>
<accession>A0AAV5UGI6</accession>
<dbReference type="Pfam" id="PF13857">
    <property type="entry name" value="Ank_5"/>
    <property type="match status" value="1"/>
</dbReference>
<dbReference type="SMART" id="SM00248">
    <property type="entry name" value="ANK"/>
    <property type="match status" value="1"/>
</dbReference>
<organism evidence="5 6">
    <name type="scientific">Pristionchus entomophagus</name>
    <dbReference type="NCBI Taxonomy" id="358040"/>
    <lineage>
        <taxon>Eukaryota</taxon>
        <taxon>Metazoa</taxon>
        <taxon>Ecdysozoa</taxon>
        <taxon>Nematoda</taxon>
        <taxon>Chromadorea</taxon>
        <taxon>Rhabditida</taxon>
        <taxon>Rhabditina</taxon>
        <taxon>Diplogasteromorpha</taxon>
        <taxon>Diplogasteroidea</taxon>
        <taxon>Neodiplogasteridae</taxon>
        <taxon>Pristionchus</taxon>
    </lineage>
</organism>
<reference evidence="5" key="1">
    <citation type="submission" date="2023-10" db="EMBL/GenBank/DDBJ databases">
        <title>Genome assembly of Pristionchus species.</title>
        <authorList>
            <person name="Yoshida K."/>
            <person name="Sommer R.J."/>
        </authorList>
    </citation>
    <scope>NUCLEOTIDE SEQUENCE</scope>
    <source>
        <strain evidence="5">RS0144</strain>
    </source>
</reference>
<dbReference type="InterPro" id="IPR036770">
    <property type="entry name" value="Ankyrin_rpt-contain_sf"/>
</dbReference>
<protein>
    <recommendedName>
        <fullName evidence="7">Ankyrin</fullName>
    </recommendedName>
</protein>
<feature type="repeat" description="ANK" evidence="3">
    <location>
        <begin position="30"/>
        <end position="62"/>
    </location>
</feature>
<dbReference type="GO" id="GO:0070531">
    <property type="term" value="C:BRCA1-A complex"/>
    <property type="evidence" value="ECO:0007669"/>
    <property type="project" value="TreeGrafter"/>
</dbReference>
<evidence type="ECO:0000256" key="2">
    <source>
        <dbReference type="ARBA" id="ARBA00023043"/>
    </source>
</evidence>
<dbReference type="PANTHER" id="PTHR24171:SF8">
    <property type="entry name" value="BRCA1-ASSOCIATED RING DOMAIN PROTEIN 1"/>
    <property type="match status" value="1"/>
</dbReference>
<evidence type="ECO:0000256" key="1">
    <source>
        <dbReference type="ARBA" id="ARBA00022737"/>
    </source>
</evidence>
<gene>
    <name evidence="5" type="ORF">PENTCL1PPCAC_28226</name>
</gene>
<keyword evidence="6" id="KW-1185">Reference proteome</keyword>
<dbReference type="Proteomes" id="UP001432027">
    <property type="component" value="Unassembled WGS sequence"/>
</dbReference>
<comment type="caution">
    <text evidence="5">The sequence shown here is derived from an EMBL/GenBank/DDBJ whole genome shotgun (WGS) entry which is preliminary data.</text>
</comment>
<dbReference type="GO" id="GO:0031436">
    <property type="term" value="C:BRCA1-BARD1 complex"/>
    <property type="evidence" value="ECO:0007669"/>
    <property type="project" value="TreeGrafter"/>
</dbReference>
<evidence type="ECO:0008006" key="7">
    <source>
        <dbReference type="Google" id="ProtNLM"/>
    </source>
</evidence>
<evidence type="ECO:0000256" key="4">
    <source>
        <dbReference type="SAM" id="MobiDB-lite"/>
    </source>
</evidence>
<feature type="region of interest" description="Disordered" evidence="4">
    <location>
        <begin position="58"/>
        <end position="79"/>
    </location>
</feature>
<dbReference type="InterPro" id="IPR002110">
    <property type="entry name" value="Ankyrin_rpt"/>
</dbReference>